<gene>
    <name evidence="9" type="primary">tatA</name>
    <name evidence="10" type="ORF">DI586_06725</name>
</gene>
<evidence type="ECO:0000256" key="6">
    <source>
        <dbReference type="ARBA" id="ARBA00022989"/>
    </source>
</evidence>
<name>A0A2W5FJS8_9BACT</name>
<comment type="subcellular location">
    <subcellularLocation>
        <location evidence="1 9">Cell membrane</location>
        <topology evidence="1 9">Single-pass membrane protein</topology>
    </subcellularLocation>
</comment>
<dbReference type="EMBL" id="QFOT01000067">
    <property type="protein sequence ID" value="PZP55478.1"/>
    <property type="molecule type" value="Genomic_DNA"/>
</dbReference>
<evidence type="ECO:0000256" key="3">
    <source>
        <dbReference type="ARBA" id="ARBA00022475"/>
    </source>
</evidence>
<dbReference type="Gene3D" id="1.20.5.3310">
    <property type="match status" value="1"/>
</dbReference>
<accession>A0A2W5FJS8</accession>
<organism evidence="10 11">
    <name type="scientific">Micavibrio aeruginosavorus</name>
    <dbReference type="NCBI Taxonomy" id="349221"/>
    <lineage>
        <taxon>Bacteria</taxon>
        <taxon>Pseudomonadati</taxon>
        <taxon>Bdellovibrionota</taxon>
        <taxon>Bdellovibrionia</taxon>
        <taxon>Bdellovibrionales</taxon>
        <taxon>Pseudobdellovibrionaceae</taxon>
        <taxon>Micavibrio</taxon>
    </lineage>
</organism>
<keyword evidence="4 9" id="KW-0812">Transmembrane</keyword>
<keyword evidence="8 9" id="KW-0472">Membrane</keyword>
<evidence type="ECO:0000313" key="10">
    <source>
        <dbReference type="EMBL" id="PZP55478.1"/>
    </source>
</evidence>
<keyword evidence="7 9" id="KW-0811">Translocation</keyword>
<dbReference type="GO" id="GO:0008320">
    <property type="term" value="F:protein transmembrane transporter activity"/>
    <property type="evidence" value="ECO:0007669"/>
    <property type="project" value="UniProtKB-UniRule"/>
</dbReference>
<dbReference type="PANTHER" id="PTHR42982">
    <property type="entry name" value="SEC-INDEPENDENT PROTEIN TRANSLOCASE PROTEIN TATA"/>
    <property type="match status" value="1"/>
</dbReference>
<dbReference type="InterPro" id="IPR003369">
    <property type="entry name" value="TatA/B/E"/>
</dbReference>
<keyword evidence="6 9" id="KW-1133">Transmembrane helix</keyword>
<comment type="subunit">
    <text evidence="9">Forms a complex with TatC.</text>
</comment>
<keyword evidence="2 9" id="KW-0813">Transport</keyword>
<evidence type="ECO:0000256" key="8">
    <source>
        <dbReference type="ARBA" id="ARBA00023136"/>
    </source>
</evidence>
<dbReference type="NCBIfam" id="NF002402">
    <property type="entry name" value="PRK01470.1"/>
    <property type="match status" value="1"/>
</dbReference>
<protein>
    <recommendedName>
        <fullName evidence="9">Sec-independent protein translocase protein TatA</fullName>
    </recommendedName>
</protein>
<feature type="transmembrane region" description="Helical" evidence="9">
    <location>
        <begin position="6"/>
        <end position="30"/>
    </location>
</feature>
<evidence type="ECO:0000256" key="2">
    <source>
        <dbReference type="ARBA" id="ARBA00022448"/>
    </source>
</evidence>
<dbReference type="HAMAP" id="MF_00236">
    <property type="entry name" value="TatA_E"/>
    <property type="match status" value="1"/>
</dbReference>
<comment type="caution">
    <text evidence="10">The sequence shown here is derived from an EMBL/GenBank/DDBJ whole genome shotgun (WGS) entry which is preliminary data.</text>
</comment>
<proteinExistence type="inferred from homology"/>
<sequence>MSLVHWLVVILVIIVIFGAGRLPSVMGDLAQGIKAFKRGMKDEEISPPKKVDDGTVVENKVKDTTEV</sequence>
<evidence type="ECO:0000256" key="5">
    <source>
        <dbReference type="ARBA" id="ARBA00022927"/>
    </source>
</evidence>
<dbReference type="GO" id="GO:0033281">
    <property type="term" value="C:TAT protein transport complex"/>
    <property type="evidence" value="ECO:0007669"/>
    <property type="project" value="UniProtKB-UniRule"/>
</dbReference>
<dbReference type="GO" id="GO:0043953">
    <property type="term" value="P:protein transport by the Tat complex"/>
    <property type="evidence" value="ECO:0007669"/>
    <property type="project" value="UniProtKB-UniRule"/>
</dbReference>
<keyword evidence="5 9" id="KW-0653">Protein transport</keyword>
<evidence type="ECO:0000256" key="7">
    <source>
        <dbReference type="ARBA" id="ARBA00023010"/>
    </source>
</evidence>
<comment type="similarity">
    <text evidence="9">Belongs to the TatA/E family.</text>
</comment>
<evidence type="ECO:0000256" key="4">
    <source>
        <dbReference type="ARBA" id="ARBA00022692"/>
    </source>
</evidence>
<evidence type="ECO:0000256" key="1">
    <source>
        <dbReference type="ARBA" id="ARBA00004162"/>
    </source>
</evidence>
<dbReference type="Proteomes" id="UP000249739">
    <property type="component" value="Unassembled WGS sequence"/>
</dbReference>
<evidence type="ECO:0000313" key="11">
    <source>
        <dbReference type="Proteomes" id="UP000249739"/>
    </source>
</evidence>
<comment type="function">
    <text evidence="9">Part of the twin-arginine translocation (Tat) system that transports large folded proteins containing a characteristic twin-arginine motif in their signal peptide across membranes. TatA could form the protein-conducting channel of the Tat system.</text>
</comment>
<evidence type="ECO:0000256" key="9">
    <source>
        <dbReference type="HAMAP-Rule" id="MF_00236"/>
    </source>
</evidence>
<dbReference type="AlphaFoldDB" id="A0A2W5FJS8"/>
<dbReference type="PANTHER" id="PTHR42982:SF1">
    <property type="entry name" value="SEC-INDEPENDENT PROTEIN TRANSLOCASE PROTEIN TATA"/>
    <property type="match status" value="1"/>
</dbReference>
<reference evidence="10 11" key="1">
    <citation type="submission" date="2017-08" db="EMBL/GenBank/DDBJ databases">
        <title>Infants hospitalized years apart are colonized by the same room-sourced microbial strains.</title>
        <authorList>
            <person name="Brooks B."/>
            <person name="Olm M.R."/>
            <person name="Firek B.A."/>
            <person name="Baker R."/>
            <person name="Thomas B.C."/>
            <person name="Morowitz M.J."/>
            <person name="Banfield J.F."/>
        </authorList>
    </citation>
    <scope>NUCLEOTIDE SEQUENCE [LARGE SCALE GENOMIC DNA]</scope>
    <source>
        <strain evidence="10">S2_006_000_R2_64</strain>
    </source>
</reference>
<dbReference type="InterPro" id="IPR006312">
    <property type="entry name" value="TatA/E"/>
</dbReference>
<keyword evidence="3 9" id="KW-1003">Cell membrane</keyword>
<dbReference type="NCBIfam" id="TIGR01411">
    <property type="entry name" value="tatAE"/>
    <property type="match status" value="1"/>
</dbReference>
<dbReference type="Pfam" id="PF02416">
    <property type="entry name" value="TatA_B_E"/>
    <property type="match status" value="1"/>
</dbReference>